<dbReference type="RefSeq" id="XP_018271917.1">
    <property type="nucleotide sequence ID" value="XM_018416558.1"/>
</dbReference>
<gene>
    <name evidence="6" type="ORF">RHOBADRAFT_52884</name>
</gene>
<evidence type="ECO:0000256" key="4">
    <source>
        <dbReference type="ARBA" id="ARBA00023002"/>
    </source>
</evidence>
<protein>
    <submittedName>
        <fullName evidence="6">Uncharacterized protein</fullName>
    </submittedName>
</protein>
<dbReference type="PANTHER" id="PTHR23023">
    <property type="entry name" value="DIMETHYLANILINE MONOOXYGENASE"/>
    <property type="match status" value="1"/>
</dbReference>
<dbReference type="OMA" id="MVTPLWK"/>
<evidence type="ECO:0000313" key="6">
    <source>
        <dbReference type="EMBL" id="KPV75868.1"/>
    </source>
</evidence>
<dbReference type="Proteomes" id="UP000053890">
    <property type="component" value="Unassembled WGS sequence"/>
</dbReference>
<keyword evidence="3" id="KW-0274">FAD</keyword>
<keyword evidence="2" id="KW-0285">Flavoprotein</keyword>
<evidence type="ECO:0000256" key="3">
    <source>
        <dbReference type="ARBA" id="ARBA00022827"/>
    </source>
</evidence>
<dbReference type="GO" id="GO:0050660">
    <property type="term" value="F:flavin adenine dinucleotide binding"/>
    <property type="evidence" value="ECO:0007669"/>
    <property type="project" value="InterPro"/>
</dbReference>
<accession>A0A194S557</accession>
<dbReference type="AlphaFoldDB" id="A0A194S557"/>
<dbReference type="InterPro" id="IPR036188">
    <property type="entry name" value="FAD/NAD-bd_sf"/>
</dbReference>
<dbReference type="GeneID" id="28977006"/>
<sequence length="468" mass="51799">MPRPRVLVVGAGSSGLAAVQQSLLAGLEPTCIEARPGVGGAWRYDPEPGTPRAHWSDDGWLALESPNESTYRGPPPPSPMYSTLRTNVPTSLMQYRGRPFPSNVGLFAHHQQVQNYLEDFSASLRPYIRFNTRVTTIRHTLPSDPRPSSGSRRWFASLRSTHENDDTLDETAQFDAVFVANGHYSRPYLPWIDGLRSFPGEISHARWYRDAEQFKDKTVLVIGNSASGYDITRELASSIHARRLADPAAALPRIYQSARSPAALGIPWDAPDAPEYSNEVREVPPIKRVEASRIEFENGVVVEDVDTIMFATGYYFSFPFLSPAHEPFKSHPITYSPTPSGERGAPSGAEGGIRMHGLDDRFLFLLADPTMAFLALPYLTIPFPLAQTQARLAALHFAHSPLLPRPLTFAPDPSCADPLTGREDGAPESRGPVTWAEPRGRQYDVMDRKAERDLRIGAKALRKAVLGY</sequence>
<keyword evidence="7" id="KW-1185">Reference proteome</keyword>
<dbReference type="Pfam" id="PF00743">
    <property type="entry name" value="FMO-like"/>
    <property type="match status" value="3"/>
</dbReference>
<proteinExistence type="inferred from homology"/>
<dbReference type="InterPro" id="IPR020946">
    <property type="entry name" value="Flavin_mOase-like"/>
</dbReference>
<evidence type="ECO:0000313" key="7">
    <source>
        <dbReference type="Proteomes" id="UP000053890"/>
    </source>
</evidence>
<organism evidence="6 7">
    <name type="scientific">Rhodotorula graminis (strain WP1)</name>
    <dbReference type="NCBI Taxonomy" id="578459"/>
    <lineage>
        <taxon>Eukaryota</taxon>
        <taxon>Fungi</taxon>
        <taxon>Dikarya</taxon>
        <taxon>Basidiomycota</taxon>
        <taxon>Pucciniomycotina</taxon>
        <taxon>Microbotryomycetes</taxon>
        <taxon>Sporidiobolales</taxon>
        <taxon>Sporidiobolaceae</taxon>
        <taxon>Rhodotorula</taxon>
    </lineage>
</organism>
<reference evidence="6 7" key="1">
    <citation type="journal article" date="2015" name="Front. Microbiol.">
        <title>Genome sequence of the plant growth promoting endophytic yeast Rhodotorula graminis WP1.</title>
        <authorList>
            <person name="Firrincieli A."/>
            <person name="Otillar R."/>
            <person name="Salamov A."/>
            <person name="Schmutz J."/>
            <person name="Khan Z."/>
            <person name="Redman R.S."/>
            <person name="Fleck N.D."/>
            <person name="Lindquist E."/>
            <person name="Grigoriev I.V."/>
            <person name="Doty S.L."/>
        </authorList>
    </citation>
    <scope>NUCLEOTIDE SEQUENCE [LARGE SCALE GENOMIC DNA]</scope>
    <source>
        <strain evidence="6 7">WP1</strain>
    </source>
</reference>
<dbReference type="Gene3D" id="3.50.50.60">
    <property type="entry name" value="FAD/NAD(P)-binding domain"/>
    <property type="match status" value="2"/>
</dbReference>
<feature type="region of interest" description="Disordered" evidence="5">
    <location>
        <begin position="413"/>
        <end position="438"/>
    </location>
</feature>
<dbReference type="GO" id="GO:0050661">
    <property type="term" value="F:NADP binding"/>
    <property type="evidence" value="ECO:0007669"/>
    <property type="project" value="InterPro"/>
</dbReference>
<dbReference type="OrthoDB" id="66881at2759"/>
<name>A0A194S557_RHOGW</name>
<comment type="similarity">
    <text evidence="1">Belongs to the FMO family.</text>
</comment>
<dbReference type="SUPFAM" id="SSF51905">
    <property type="entry name" value="FAD/NAD(P)-binding domain"/>
    <property type="match status" value="1"/>
</dbReference>
<evidence type="ECO:0000256" key="1">
    <source>
        <dbReference type="ARBA" id="ARBA00009183"/>
    </source>
</evidence>
<dbReference type="GO" id="GO:0004499">
    <property type="term" value="F:N,N-dimethylaniline monooxygenase activity"/>
    <property type="evidence" value="ECO:0007669"/>
    <property type="project" value="InterPro"/>
</dbReference>
<evidence type="ECO:0000256" key="5">
    <source>
        <dbReference type="SAM" id="MobiDB-lite"/>
    </source>
</evidence>
<keyword evidence="4" id="KW-0560">Oxidoreductase</keyword>
<dbReference type="STRING" id="578459.A0A194S557"/>
<dbReference type="EMBL" id="KQ474077">
    <property type="protein sequence ID" value="KPV75868.1"/>
    <property type="molecule type" value="Genomic_DNA"/>
</dbReference>
<evidence type="ECO:0000256" key="2">
    <source>
        <dbReference type="ARBA" id="ARBA00022630"/>
    </source>
</evidence>
<dbReference type="InterPro" id="IPR050346">
    <property type="entry name" value="FMO-like"/>
</dbReference>